<dbReference type="PROSITE" id="PS50297">
    <property type="entry name" value="ANK_REP_REGION"/>
    <property type="match status" value="14"/>
</dbReference>
<dbReference type="SUPFAM" id="SSF48403">
    <property type="entry name" value="Ankyrin repeat"/>
    <property type="match status" value="2"/>
</dbReference>
<keyword evidence="2 3" id="KW-0040">ANK repeat</keyword>
<evidence type="ECO:0000256" key="1">
    <source>
        <dbReference type="ARBA" id="ARBA00022737"/>
    </source>
</evidence>
<dbReference type="InterPro" id="IPR057263">
    <property type="entry name" value="COR-B"/>
</dbReference>
<dbReference type="InterPro" id="IPR036770">
    <property type="entry name" value="Ankyrin_rpt-contain_sf"/>
</dbReference>
<accession>A0A150G1D6</accession>
<organism evidence="5 6">
    <name type="scientific">Gonium pectorale</name>
    <name type="common">Green alga</name>
    <dbReference type="NCBI Taxonomy" id="33097"/>
    <lineage>
        <taxon>Eukaryota</taxon>
        <taxon>Viridiplantae</taxon>
        <taxon>Chlorophyta</taxon>
        <taxon>core chlorophytes</taxon>
        <taxon>Chlorophyceae</taxon>
        <taxon>CS clade</taxon>
        <taxon>Chlamydomonadales</taxon>
        <taxon>Volvocaceae</taxon>
        <taxon>Gonium</taxon>
    </lineage>
</organism>
<dbReference type="AlphaFoldDB" id="A0A150G1D6"/>
<feature type="repeat" description="ANK" evidence="3">
    <location>
        <begin position="69"/>
        <end position="101"/>
    </location>
</feature>
<comment type="caution">
    <text evidence="5">The sequence shown here is derived from an EMBL/GenBank/DDBJ whole genome shotgun (WGS) entry which is preliminary data.</text>
</comment>
<name>A0A150G1D6_GONPE</name>
<dbReference type="PROSITE" id="PS50088">
    <property type="entry name" value="ANK_REPEAT"/>
    <property type="match status" value="14"/>
</dbReference>
<evidence type="ECO:0000259" key="4">
    <source>
        <dbReference type="Pfam" id="PF25497"/>
    </source>
</evidence>
<feature type="repeat" description="ANK" evidence="3">
    <location>
        <begin position="313"/>
        <end position="342"/>
    </location>
</feature>
<protein>
    <recommendedName>
        <fullName evidence="4">C-terminal of Roc COR-B domain-containing protein</fullName>
    </recommendedName>
</protein>
<feature type="repeat" description="ANK" evidence="3">
    <location>
        <begin position="486"/>
        <end position="513"/>
    </location>
</feature>
<dbReference type="Proteomes" id="UP000075714">
    <property type="component" value="Unassembled WGS sequence"/>
</dbReference>
<feature type="repeat" description="ANK" evidence="3">
    <location>
        <begin position="453"/>
        <end position="485"/>
    </location>
</feature>
<feature type="repeat" description="ANK" evidence="3">
    <location>
        <begin position="343"/>
        <end position="375"/>
    </location>
</feature>
<feature type="repeat" description="ANK" evidence="3">
    <location>
        <begin position="178"/>
        <end position="210"/>
    </location>
</feature>
<evidence type="ECO:0000313" key="5">
    <source>
        <dbReference type="EMBL" id="KXZ43634.1"/>
    </source>
</evidence>
<evidence type="ECO:0000313" key="6">
    <source>
        <dbReference type="Proteomes" id="UP000075714"/>
    </source>
</evidence>
<feature type="repeat" description="ANK" evidence="3">
    <location>
        <begin position="244"/>
        <end position="276"/>
    </location>
</feature>
<feature type="repeat" description="ANK" evidence="3">
    <location>
        <begin position="135"/>
        <end position="167"/>
    </location>
</feature>
<dbReference type="SMART" id="SM00248">
    <property type="entry name" value="ANK"/>
    <property type="match status" value="15"/>
</dbReference>
<dbReference type="PRINTS" id="PR01415">
    <property type="entry name" value="ANKYRIN"/>
</dbReference>
<feature type="domain" description="C-terminal of Roc COR-B" evidence="4">
    <location>
        <begin position="706"/>
        <end position="802"/>
    </location>
</feature>
<dbReference type="PANTHER" id="PTHR24198:SF165">
    <property type="entry name" value="ANKYRIN REPEAT-CONTAINING PROTEIN-RELATED"/>
    <property type="match status" value="1"/>
</dbReference>
<evidence type="ECO:0000256" key="2">
    <source>
        <dbReference type="ARBA" id="ARBA00023043"/>
    </source>
</evidence>
<dbReference type="Pfam" id="PF13637">
    <property type="entry name" value="Ank_4"/>
    <property type="match status" value="1"/>
</dbReference>
<feature type="repeat" description="ANK" evidence="3">
    <location>
        <begin position="277"/>
        <end position="309"/>
    </location>
</feature>
<keyword evidence="6" id="KW-1185">Reference proteome</keyword>
<sequence>MQTSGPLLHIAAEKGHLEAVAALLQAGADKDAADETSATPLHIAAENGHVEVVAALLQAGANKEAAAETGATALYIAAENGHEEVVRVLLQAGANKDAADETGATPLHIAAQNGHVEAIAALLQAGANKDAADETGATPLHIAAQDGHVEAVAALLQAGANTEAADKAGANKEAKDKTGATPLHIAANNGHVEAVAALLQAGADKEAANKTGATPLHIAAQKGHVEAVAALLRAGANKEAATKTGATPLHIAAQDGHVEAVAALLQAGANMEAATKDGATPLYIAAYSGHVEAIAALLQAGANKDAAKEGCWTPLHLACLDGDLARVQQLLQRGAPVDAAGKGGWTPLHLALCGGSTEAVERLLGAGASATRATALQDSPLHFAAQLGKLAAAKLLLEKADAAGQLVVSGDAGFDVANVDGDTPLHNASHAGQTGVVQALLRAGAPLEVRNNDGLTPLHRACQRGHRDVVEALLRAGADHEAKTNDGKTPLDLARAEGFSELAELLLQHDNDIATSIMGVFWSSHAIFMSPEAVYITVYNSRGTGLAASVDAYLERVQTLAPGARNMVVGTLSDFGELLQFQHVPGLEDKVVIDPEWLADVLADVVTRDQDKQRRLQLLEGPISSMPVGHVSLRKVHEAMEARCPGHANELVRILEEYGLLYDLGDGERAIIPPSLPTLKADAIETFLWEESPGPNEQPLRWWGATYTFDKHLPDALLCRLLCRLLSLPELRDIKLEHMWRFGVFLKQGAKRIVVAYDPEQRPKAGPLSVYTCGPEPELLGLLVASQLAQVREQFPGVKCVECREASDMSMYALDEQAVDWYPVKVGRQGRMPRGMVESQGESEGTLKIRRSLGAMERVAEQVKDMPDGTALVVELRQSLVRRAVALHKLVGPSGGEYLPLAVLLPAPDDGASIHRMELDVDSNTSGLPGSVRLHALCEGPGGLHLTDHPGYEVKEGRAWLRKHGRGLRPLLRALRLAGVSGPVGTLGVGNPEEEAMDEQEMQRTHSRGRSGVMGEDGPTKQLDYMLACLDRLMEQQDAQLRTAVVSPAAEGKGDIEGRPADLYSACQEACSSIAKIVRMGNMEAGGHQEAGDRPAAGSMPHLRRVVTRTAGAMWLCACHAEEVLGRTPLRSL</sequence>
<feature type="repeat" description="ANK" evidence="3">
    <location>
        <begin position="36"/>
        <end position="68"/>
    </location>
</feature>
<dbReference type="STRING" id="33097.A0A150G1D6"/>
<dbReference type="PANTHER" id="PTHR24198">
    <property type="entry name" value="ANKYRIN REPEAT AND PROTEIN KINASE DOMAIN-CONTAINING PROTEIN"/>
    <property type="match status" value="1"/>
</dbReference>
<proteinExistence type="predicted"/>
<dbReference type="Pfam" id="PF12796">
    <property type="entry name" value="Ank_2"/>
    <property type="match status" value="4"/>
</dbReference>
<evidence type="ECO:0000256" key="3">
    <source>
        <dbReference type="PROSITE-ProRule" id="PRU00023"/>
    </source>
</evidence>
<dbReference type="Pfam" id="PF00023">
    <property type="entry name" value="Ank"/>
    <property type="match status" value="2"/>
</dbReference>
<dbReference type="OrthoDB" id="448455at2759"/>
<keyword evidence="1" id="KW-0677">Repeat</keyword>
<feature type="repeat" description="ANK" evidence="3">
    <location>
        <begin position="3"/>
        <end position="35"/>
    </location>
</feature>
<dbReference type="EMBL" id="LSYV01000085">
    <property type="protein sequence ID" value="KXZ43634.1"/>
    <property type="molecule type" value="Genomic_DNA"/>
</dbReference>
<gene>
    <name evidence="5" type="ORF">GPECTOR_84g310</name>
</gene>
<dbReference type="Pfam" id="PF25497">
    <property type="entry name" value="COR-B"/>
    <property type="match status" value="1"/>
</dbReference>
<dbReference type="Gene3D" id="1.25.40.20">
    <property type="entry name" value="Ankyrin repeat-containing domain"/>
    <property type="match status" value="7"/>
</dbReference>
<feature type="repeat" description="ANK" evidence="3">
    <location>
        <begin position="211"/>
        <end position="243"/>
    </location>
</feature>
<dbReference type="InterPro" id="IPR002110">
    <property type="entry name" value="Ankyrin_rpt"/>
</dbReference>
<feature type="repeat" description="ANK" evidence="3">
    <location>
        <begin position="102"/>
        <end position="134"/>
    </location>
</feature>
<feature type="repeat" description="ANK" evidence="3">
    <location>
        <begin position="420"/>
        <end position="452"/>
    </location>
</feature>
<reference evidence="6" key="1">
    <citation type="journal article" date="2016" name="Nat. Commun.">
        <title>The Gonium pectorale genome demonstrates co-option of cell cycle regulation during the evolution of multicellularity.</title>
        <authorList>
            <person name="Hanschen E.R."/>
            <person name="Marriage T.N."/>
            <person name="Ferris P.J."/>
            <person name="Hamaji T."/>
            <person name="Toyoda A."/>
            <person name="Fujiyama A."/>
            <person name="Neme R."/>
            <person name="Noguchi H."/>
            <person name="Minakuchi Y."/>
            <person name="Suzuki M."/>
            <person name="Kawai-Toyooka H."/>
            <person name="Smith D.R."/>
            <person name="Sparks H."/>
            <person name="Anderson J."/>
            <person name="Bakaric R."/>
            <person name="Luria V."/>
            <person name="Karger A."/>
            <person name="Kirschner M.W."/>
            <person name="Durand P.M."/>
            <person name="Michod R.E."/>
            <person name="Nozaki H."/>
            <person name="Olson B.J."/>
        </authorList>
    </citation>
    <scope>NUCLEOTIDE SEQUENCE [LARGE SCALE GENOMIC DNA]</scope>
    <source>
        <strain evidence="6">NIES-2863</strain>
    </source>
</reference>